<dbReference type="GO" id="GO:0004175">
    <property type="term" value="F:endopeptidase activity"/>
    <property type="evidence" value="ECO:0007669"/>
    <property type="project" value="UniProtKB-ARBA"/>
</dbReference>
<dbReference type="EMBL" id="JAAKYA010000043">
    <property type="protein sequence ID" value="NGO39067.1"/>
    <property type="molecule type" value="Genomic_DNA"/>
</dbReference>
<dbReference type="RefSeq" id="WP_165106865.1">
    <property type="nucleotide sequence ID" value="NZ_JAAKYA010000043.1"/>
</dbReference>
<organism evidence="3 4">
    <name type="scientific">Limisphaera ngatamarikiensis</name>
    <dbReference type="NCBI Taxonomy" id="1324935"/>
    <lineage>
        <taxon>Bacteria</taxon>
        <taxon>Pseudomonadati</taxon>
        <taxon>Verrucomicrobiota</taxon>
        <taxon>Verrucomicrobiia</taxon>
        <taxon>Limisphaerales</taxon>
        <taxon>Limisphaeraceae</taxon>
        <taxon>Limisphaera</taxon>
    </lineage>
</organism>
<dbReference type="GO" id="GO:0008237">
    <property type="term" value="F:metallopeptidase activity"/>
    <property type="evidence" value="ECO:0007669"/>
    <property type="project" value="UniProtKB-KW"/>
</dbReference>
<dbReference type="GO" id="GO:0080120">
    <property type="term" value="P:CAAX-box protein maturation"/>
    <property type="evidence" value="ECO:0007669"/>
    <property type="project" value="UniProtKB-ARBA"/>
</dbReference>
<evidence type="ECO:0000313" key="4">
    <source>
        <dbReference type="Proteomes" id="UP000477311"/>
    </source>
</evidence>
<feature type="domain" description="CAAX prenyl protease 2/Lysostaphin resistance protein A-like" evidence="2">
    <location>
        <begin position="197"/>
        <end position="285"/>
    </location>
</feature>
<feature type="transmembrane region" description="Helical" evidence="1">
    <location>
        <begin position="147"/>
        <end position="168"/>
    </location>
</feature>
<keyword evidence="3" id="KW-0645">Protease</keyword>
<keyword evidence="4" id="KW-1185">Reference proteome</keyword>
<comment type="caution">
    <text evidence="3">The sequence shown here is derived from an EMBL/GenBank/DDBJ whole genome shotgun (WGS) entry which is preliminary data.</text>
</comment>
<feature type="transmembrane region" description="Helical" evidence="1">
    <location>
        <begin position="233"/>
        <end position="266"/>
    </location>
</feature>
<evidence type="ECO:0000313" key="3">
    <source>
        <dbReference type="EMBL" id="NGO39067.1"/>
    </source>
</evidence>
<name>A0A6M1RNQ4_9BACT</name>
<dbReference type="Pfam" id="PF02517">
    <property type="entry name" value="Rce1-like"/>
    <property type="match status" value="1"/>
</dbReference>
<keyword evidence="1" id="KW-1133">Transmembrane helix</keyword>
<accession>A0A6M1RNQ4</accession>
<keyword evidence="1" id="KW-0472">Membrane</keyword>
<protein>
    <submittedName>
        <fullName evidence="3">CPBP family intramembrane metalloprotease</fullName>
    </submittedName>
</protein>
<keyword evidence="1" id="KW-0812">Transmembrane</keyword>
<gene>
    <name evidence="3" type="ORF">G4L39_06605</name>
</gene>
<keyword evidence="3" id="KW-0482">Metalloprotease</keyword>
<feature type="transmembrane region" description="Helical" evidence="1">
    <location>
        <begin position="45"/>
        <end position="63"/>
    </location>
</feature>
<dbReference type="InterPro" id="IPR003675">
    <property type="entry name" value="Rce1/LyrA-like_dom"/>
</dbReference>
<feature type="transmembrane region" description="Helical" evidence="1">
    <location>
        <begin position="12"/>
        <end position="33"/>
    </location>
</feature>
<feature type="transmembrane region" description="Helical" evidence="1">
    <location>
        <begin position="75"/>
        <end position="96"/>
    </location>
</feature>
<dbReference type="PANTHER" id="PTHR36435">
    <property type="entry name" value="SLR1288 PROTEIN"/>
    <property type="match status" value="1"/>
</dbReference>
<dbReference type="Proteomes" id="UP000477311">
    <property type="component" value="Unassembled WGS sequence"/>
</dbReference>
<keyword evidence="3" id="KW-0378">Hydrolase</keyword>
<feature type="transmembrane region" description="Helical" evidence="1">
    <location>
        <begin position="108"/>
        <end position="127"/>
    </location>
</feature>
<dbReference type="GO" id="GO:0006508">
    <property type="term" value="P:proteolysis"/>
    <property type="evidence" value="ECO:0007669"/>
    <property type="project" value="UniProtKB-KW"/>
</dbReference>
<dbReference type="PANTHER" id="PTHR36435:SF1">
    <property type="entry name" value="CAAX AMINO TERMINAL PROTEASE FAMILY PROTEIN"/>
    <property type="match status" value="1"/>
</dbReference>
<feature type="transmembrane region" description="Helical" evidence="1">
    <location>
        <begin position="272"/>
        <end position="293"/>
    </location>
</feature>
<sequence length="301" mass="32881">MDRQCPWSAEGLVRLFAGVLTCVLMGSWAGLLIRIGAGEVPVRVGWLALPGLAGLATALGFTLQRWTWDRFRRQLIGFSLSFYVGLVLLSLAHHWAGRSTAPPDYRQVLVAGLSFQGAALLLITRFLRSHGTTWRDSFGLDQSPVRALLLGAAAGCVVLPVAWTLQLLTMALLQRLHLTAEVQVAVQVLQDTTDWRRQLWLAAVAVGLAPPAEEALFRGLLFRSLQAAGYPRLAWWGTALLFALVHANAASFIALVLLALWLTWLFVRTGNLLAPIAAHAIFNALNFAAIQLYQHTWSGSG</sequence>
<evidence type="ECO:0000259" key="2">
    <source>
        <dbReference type="Pfam" id="PF02517"/>
    </source>
</evidence>
<dbReference type="AlphaFoldDB" id="A0A6M1RNQ4"/>
<dbReference type="InterPro" id="IPR052710">
    <property type="entry name" value="CAAX_protease"/>
</dbReference>
<proteinExistence type="predicted"/>
<evidence type="ECO:0000256" key="1">
    <source>
        <dbReference type="SAM" id="Phobius"/>
    </source>
</evidence>
<reference evidence="3 4" key="1">
    <citation type="submission" date="2020-02" db="EMBL/GenBank/DDBJ databases">
        <title>Draft genome sequence of Limisphaera ngatamarikiensis NGM72.4T, a thermophilic Verrucomicrobia grouped in subdivision 3.</title>
        <authorList>
            <person name="Carere C.R."/>
            <person name="Steen J."/>
            <person name="Hugenholtz P."/>
            <person name="Stott M.B."/>
        </authorList>
    </citation>
    <scope>NUCLEOTIDE SEQUENCE [LARGE SCALE GENOMIC DNA]</scope>
    <source>
        <strain evidence="3 4">NGM72.4</strain>
    </source>
</reference>